<reference evidence="6" key="2">
    <citation type="submission" date="2023-05" db="EMBL/GenBank/DDBJ databases">
        <authorList>
            <consortium name="Lawrence Berkeley National Laboratory"/>
            <person name="Steindorff A."/>
            <person name="Hensen N."/>
            <person name="Bonometti L."/>
            <person name="Westerberg I."/>
            <person name="Brannstrom I.O."/>
            <person name="Guillou S."/>
            <person name="Cros-Aarteil S."/>
            <person name="Calhoun S."/>
            <person name="Haridas S."/>
            <person name="Kuo A."/>
            <person name="Mondo S."/>
            <person name="Pangilinan J."/>
            <person name="Riley R."/>
            <person name="Labutti K."/>
            <person name="Andreopoulos B."/>
            <person name="Lipzen A."/>
            <person name="Chen C."/>
            <person name="Yanf M."/>
            <person name="Daum C."/>
            <person name="Ng V."/>
            <person name="Clum A."/>
            <person name="Ohm R."/>
            <person name="Martin F."/>
            <person name="Silar P."/>
            <person name="Natvig D."/>
            <person name="Lalanne C."/>
            <person name="Gautier V."/>
            <person name="Ament-Velasquez S.L."/>
            <person name="Kruys A."/>
            <person name="Hutchinson M.I."/>
            <person name="Powell A.J."/>
            <person name="Barry K."/>
            <person name="Miller A.N."/>
            <person name="Grigoriev I.V."/>
            <person name="Debuchy R."/>
            <person name="Gladieux P."/>
            <person name="Thoren M.H."/>
            <person name="Johannesson H."/>
        </authorList>
    </citation>
    <scope>NUCLEOTIDE SEQUENCE</scope>
    <source>
        <strain evidence="6">CBS 123565</strain>
    </source>
</reference>
<accession>A0AAN6UQ43</accession>
<gene>
    <name evidence="6" type="ORF">BT67DRAFT_448094</name>
</gene>
<dbReference type="InterPro" id="IPR007484">
    <property type="entry name" value="Peptidase_M28"/>
</dbReference>
<organism evidence="6 7">
    <name type="scientific">Trichocladium antarcticum</name>
    <dbReference type="NCBI Taxonomy" id="1450529"/>
    <lineage>
        <taxon>Eukaryota</taxon>
        <taxon>Fungi</taxon>
        <taxon>Dikarya</taxon>
        <taxon>Ascomycota</taxon>
        <taxon>Pezizomycotina</taxon>
        <taxon>Sordariomycetes</taxon>
        <taxon>Sordariomycetidae</taxon>
        <taxon>Sordariales</taxon>
        <taxon>Chaetomiaceae</taxon>
        <taxon>Trichocladium</taxon>
    </lineage>
</organism>
<dbReference type="GO" id="GO:0008233">
    <property type="term" value="F:peptidase activity"/>
    <property type="evidence" value="ECO:0007669"/>
    <property type="project" value="UniProtKB-KW"/>
</dbReference>
<keyword evidence="3" id="KW-0732">Signal</keyword>
<protein>
    <recommendedName>
        <fullName evidence="3">Peptide hydrolase</fullName>
        <ecNumber evidence="3">3.4.-.-</ecNumber>
    </recommendedName>
</protein>
<dbReference type="InterPro" id="IPR037457">
    <property type="entry name" value="M28_QC"/>
</dbReference>
<evidence type="ECO:0000313" key="7">
    <source>
        <dbReference type="Proteomes" id="UP001304895"/>
    </source>
</evidence>
<proteinExistence type="inferred from homology"/>
<name>A0AAN6UQ43_9PEZI</name>
<keyword evidence="3" id="KW-0862">Zinc</keyword>
<dbReference type="SUPFAM" id="SSF53187">
    <property type="entry name" value="Zn-dependent exopeptidases"/>
    <property type="match status" value="1"/>
</dbReference>
<comment type="caution">
    <text evidence="6">The sequence shown here is derived from an EMBL/GenBank/DDBJ whole genome shotgun (WGS) entry which is preliminary data.</text>
</comment>
<dbReference type="PANTHER" id="PTHR12283:SF6">
    <property type="entry name" value="GLUTAMINYL-PEPTIDE CYCLOTRANSFERASE-RELATED"/>
    <property type="match status" value="1"/>
</dbReference>
<dbReference type="Gene3D" id="3.40.630.10">
    <property type="entry name" value="Zn peptidases"/>
    <property type="match status" value="1"/>
</dbReference>
<dbReference type="EC" id="3.4.-.-" evidence="3"/>
<comment type="similarity">
    <text evidence="3">Belongs to the peptidase M28 family.</text>
</comment>
<dbReference type="AlphaFoldDB" id="A0AAN6UQ43"/>
<evidence type="ECO:0000256" key="4">
    <source>
        <dbReference type="SAM" id="MobiDB-lite"/>
    </source>
</evidence>
<keyword evidence="7" id="KW-1185">Reference proteome</keyword>
<evidence type="ECO:0000256" key="2">
    <source>
        <dbReference type="ARBA" id="ARBA00023315"/>
    </source>
</evidence>
<evidence type="ECO:0000256" key="3">
    <source>
        <dbReference type="RuleBase" id="RU361240"/>
    </source>
</evidence>
<evidence type="ECO:0000313" key="6">
    <source>
        <dbReference type="EMBL" id="KAK4136795.1"/>
    </source>
</evidence>
<feature type="signal peptide" evidence="3">
    <location>
        <begin position="1"/>
        <end position="17"/>
    </location>
</feature>
<dbReference type="GO" id="GO:0006508">
    <property type="term" value="P:proteolysis"/>
    <property type="evidence" value="ECO:0007669"/>
    <property type="project" value="UniProtKB-KW"/>
</dbReference>
<reference evidence="6" key="1">
    <citation type="journal article" date="2023" name="Mol. Phylogenet. Evol.">
        <title>Genome-scale phylogeny and comparative genomics of the fungal order Sordariales.</title>
        <authorList>
            <person name="Hensen N."/>
            <person name="Bonometti L."/>
            <person name="Westerberg I."/>
            <person name="Brannstrom I.O."/>
            <person name="Guillou S."/>
            <person name="Cros-Aarteil S."/>
            <person name="Calhoun S."/>
            <person name="Haridas S."/>
            <person name="Kuo A."/>
            <person name="Mondo S."/>
            <person name="Pangilinan J."/>
            <person name="Riley R."/>
            <person name="LaButti K."/>
            <person name="Andreopoulos B."/>
            <person name="Lipzen A."/>
            <person name="Chen C."/>
            <person name="Yan M."/>
            <person name="Daum C."/>
            <person name="Ng V."/>
            <person name="Clum A."/>
            <person name="Steindorff A."/>
            <person name="Ohm R.A."/>
            <person name="Martin F."/>
            <person name="Silar P."/>
            <person name="Natvig D.O."/>
            <person name="Lalanne C."/>
            <person name="Gautier V."/>
            <person name="Ament-Velasquez S.L."/>
            <person name="Kruys A."/>
            <person name="Hutchinson M.I."/>
            <person name="Powell A.J."/>
            <person name="Barry K."/>
            <person name="Miller A.N."/>
            <person name="Grigoriev I.V."/>
            <person name="Debuchy R."/>
            <person name="Gladieux P."/>
            <person name="Hiltunen Thoren M."/>
            <person name="Johannesson H."/>
        </authorList>
    </citation>
    <scope>NUCLEOTIDE SEQUENCE</scope>
    <source>
        <strain evidence="6">CBS 123565</strain>
    </source>
</reference>
<feature type="region of interest" description="Disordered" evidence="4">
    <location>
        <begin position="35"/>
        <end position="54"/>
    </location>
</feature>
<keyword evidence="3" id="KW-0479">Metal-binding</keyword>
<dbReference type="GO" id="GO:0016603">
    <property type="term" value="F:glutaminyl-peptide cyclotransferase activity"/>
    <property type="evidence" value="ECO:0007669"/>
    <property type="project" value="InterPro"/>
</dbReference>
<sequence length="406" mass="45237">MKPRFLLLFALLPPSLAYTPLSDASLLHHIPPFPLPDTHKEPHQSPASRDPDFDPVHSRLLSPLLVPRVPGTPAHAQVQHHLASFVRTQLHPSWTLEWHNTTATTPATGPDVRVPFANLILRRDPPWTTTTRGRGSGSGSGDVARLTLAAHYDSLYRPEGFVGAVDSAVPCAVLMAVARAVDAALTRRWEGRAEVVGDGLEDDGEEEEKGVQILWLDGEEAWVEWSEADSLYGSRALAETWEYTRYEAGSTFSTPLEAISLFVLLDLLGAPEPNVPSYFLKTHWAYQKMATIEARLRALGVLEAKTRKPFLPESNKEARQFYGRGYVADDHVPFMRRGVDILHLIPSPFPSVWHTMDDDGAHLDVPTIRDWTRIVTAFVAEWMDLEGCFTEGETGKAEKKSEKDEL</sequence>
<keyword evidence="1" id="KW-0808">Transferase</keyword>
<dbReference type="Pfam" id="PF04389">
    <property type="entry name" value="Peptidase_M28"/>
    <property type="match status" value="1"/>
</dbReference>
<dbReference type="PANTHER" id="PTHR12283">
    <property type="entry name" value="GLUTAMINYL-PEPTIDE CYCLOTRANSFERASE"/>
    <property type="match status" value="1"/>
</dbReference>
<dbReference type="CDD" id="cd03880">
    <property type="entry name" value="M28_QC_like"/>
    <property type="match status" value="1"/>
</dbReference>
<dbReference type="EMBL" id="MU853403">
    <property type="protein sequence ID" value="KAK4136795.1"/>
    <property type="molecule type" value="Genomic_DNA"/>
</dbReference>
<keyword evidence="3" id="KW-0645">Protease</keyword>
<keyword evidence="3" id="KW-0378">Hydrolase</keyword>
<dbReference type="GO" id="GO:0008270">
    <property type="term" value="F:zinc ion binding"/>
    <property type="evidence" value="ECO:0007669"/>
    <property type="project" value="TreeGrafter"/>
</dbReference>
<keyword evidence="2" id="KW-0012">Acyltransferase</keyword>
<feature type="domain" description="Peptidase M28" evidence="5">
    <location>
        <begin position="144"/>
        <end position="379"/>
    </location>
</feature>
<evidence type="ECO:0000256" key="1">
    <source>
        <dbReference type="ARBA" id="ARBA00022679"/>
    </source>
</evidence>
<dbReference type="InterPro" id="IPR040234">
    <property type="entry name" value="QC/QCL"/>
</dbReference>
<feature type="compositionally biased region" description="Basic and acidic residues" evidence="4">
    <location>
        <begin position="37"/>
        <end position="54"/>
    </location>
</feature>
<evidence type="ECO:0000259" key="5">
    <source>
        <dbReference type="Pfam" id="PF04389"/>
    </source>
</evidence>
<dbReference type="Proteomes" id="UP001304895">
    <property type="component" value="Unassembled WGS sequence"/>
</dbReference>
<feature type="chain" id="PRO_5042664609" description="Peptide hydrolase" evidence="3">
    <location>
        <begin position="18"/>
        <end position="406"/>
    </location>
</feature>